<dbReference type="Gene3D" id="3.30.565.10">
    <property type="entry name" value="Histidine kinase-like ATPase, C-terminal domain"/>
    <property type="match status" value="1"/>
</dbReference>
<evidence type="ECO:0000256" key="1">
    <source>
        <dbReference type="SAM" id="MobiDB-lite"/>
    </source>
</evidence>
<feature type="compositionally biased region" description="Pro residues" evidence="1">
    <location>
        <begin position="416"/>
        <end position="425"/>
    </location>
</feature>
<comment type="caution">
    <text evidence="2">The sequence shown here is derived from an EMBL/GenBank/DDBJ whole genome shotgun (WGS) entry which is preliminary data.</text>
</comment>
<dbReference type="InterPro" id="IPR036890">
    <property type="entry name" value="HATPase_C_sf"/>
</dbReference>
<protein>
    <recommendedName>
        <fullName evidence="4">ATP-binding protein</fullName>
    </recommendedName>
</protein>
<organism evidence="2 3">
    <name type="scientific">Rhodanobacter panaciterrae</name>
    <dbReference type="NCBI Taxonomy" id="490572"/>
    <lineage>
        <taxon>Bacteria</taxon>
        <taxon>Pseudomonadati</taxon>
        <taxon>Pseudomonadota</taxon>
        <taxon>Gammaproteobacteria</taxon>
        <taxon>Lysobacterales</taxon>
        <taxon>Rhodanobacteraceae</taxon>
        <taxon>Rhodanobacter</taxon>
    </lineage>
</organism>
<evidence type="ECO:0000313" key="2">
    <source>
        <dbReference type="EMBL" id="GGY34821.1"/>
    </source>
</evidence>
<dbReference type="Proteomes" id="UP000621898">
    <property type="component" value="Unassembled WGS sequence"/>
</dbReference>
<dbReference type="RefSeq" id="WP_189442455.1">
    <property type="nucleotide sequence ID" value="NZ_BMXT01000005.1"/>
</dbReference>
<evidence type="ECO:0000313" key="3">
    <source>
        <dbReference type="Proteomes" id="UP000621898"/>
    </source>
</evidence>
<keyword evidence="3" id="KW-1185">Reference proteome</keyword>
<feature type="region of interest" description="Disordered" evidence="1">
    <location>
        <begin position="373"/>
        <end position="437"/>
    </location>
</feature>
<gene>
    <name evidence="2" type="ORF">GCM10008098_30050</name>
</gene>
<dbReference type="Pfam" id="PF13589">
    <property type="entry name" value="HATPase_c_3"/>
    <property type="match status" value="1"/>
</dbReference>
<proteinExistence type="predicted"/>
<reference evidence="3" key="1">
    <citation type="journal article" date="2019" name="Int. J. Syst. Evol. Microbiol.">
        <title>The Global Catalogue of Microorganisms (GCM) 10K type strain sequencing project: providing services to taxonomists for standard genome sequencing and annotation.</title>
        <authorList>
            <consortium name="The Broad Institute Genomics Platform"/>
            <consortium name="The Broad Institute Genome Sequencing Center for Infectious Disease"/>
            <person name="Wu L."/>
            <person name="Ma J."/>
        </authorList>
    </citation>
    <scope>NUCLEOTIDE SEQUENCE [LARGE SCALE GENOMIC DNA]</scope>
    <source>
        <strain evidence="3">KCTC 22232</strain>
    </source>
</reference>
<evidence type="ECO:0008006" key="4">
    <source>
        <dbReference type="Google" id="ProtNLM"/>
    </source>
</evidence>
<accession>A0ABQ3A793</accession>
<sequence length="575" mass="63788">MFEVNVAPDMAMYSLLRNQGYDPAYALAEFVDNAVHAYQVHCKQRQKKGDPLRLTLKVYSADYHDATLRNSITIEDDGPGISRERLPDALKPARGHGGRGLSEFGIGMKAAAVWFSDAWRLATIPVGEAKRYDFAFDLDDLLDSGKDTLKVHEHTAKQGSPSGTTITLSNLRQILDTHKYKHVCDLLRELYQRFTAGDSPRLVLTAYLNETPHALQYLPPARKVLFAPVHRLVGKVTYAIGEDRTWTVPISMDFQGRRITGHISLLETGSYKDNPGLVLYRNERVIVGTTKKPYLPQTLFGTSNKYARQRVFGELHMDGLPVTYTKDGFLIDEQAFVQQLRADPNVAALIKQAESYRTDNDKVTKVADEAAFEAVTKGKSSPASKSKDPTKTDGNVGSGKENPAEAPGSQNSPPGTGAPPVPGPERPSKKPQDGPFVSTLKRLHDTASSHGLKTIINEALYQYNWRRDVAAALCLRIVVELGVLERLRRDFSVHYARVADQGIKKVLNYLHTNGNGVFDTKLDHRVIKCVQSAVGGQQMAIILLNNIAHGSYQPTHSELDKFVTTLEPLLLWAYT</sequence>
<dbReference type="EMBL" id="BMXT01000005">
    <property type="protein sequence ID" value="GGY34821.1"/>
    <property type="molecule type" value="Genomic_DNA"/>
</dbReference>
<dbReference type="SUPFAM" id="SSF55874">
    <property type="entry name" value="ATPase domain of HSP90 chaperone/DNA topoisomerase II/histidine kinase"/>
    <property type="match status" value="1"/>
</dbReference>
<name>A0ABQ3A793_9GAMM</name>